<reference evidence="1 4" key="2">
    <citation type="submission" date="2020-04" db="EMBL/GenBank/DDBJ databases">
        <title>Genome sequence of Streptomyces galbus strain I339.</title>
        <authorList>
            <person name="Silva E.A.N."/>
            <person name="Merces M."/>
            <person name="Castelo Branco A.P.O.T."/>
            <person name="Vasconcelos P.C."/>
            <person name="Costa N.P."/>
            <person name="Marinho G.C.S."/>
            <person name="Oliveira C.J.B."/>
            <person name="Araujo D."/>
            <person name="Rodrigues Junior V.S."/>
            <person name="Almeida R."/>
            <person name="Silva Filho U.R."/>
            <person name="Andrade A.S.A."/>
            <person name="Cibulski S.P."/>
        </authorList>
    </citation>
    <scope>NUCLEOTIDE SEQUENCE [LARGE SCALE GENOMIC DNA]</scope>
    <source>
        <strain evidence="1 4">I339</strain>
    </source>
</reference>
<dbReference type="InterPro" id="IPR010992">
    <property type="entry name" value="IHF-like_DNA-bd_dom_sf"/>
</dbReference>
<keyword evidence="4" id="KW-1185">Reference proteome</keyword>
<evidence type="ECO:0000313" key="4">
    <source>
        <dbReference type="Proteomes" id="UP000744032"/>
    </source>
</evidence>
<organism evidence="2 3">
    <name type="scientific">Streptomyces galbus</name>
    <dbReference type="NCBI Taxonomy" id="33898"/>
    <lineage>
        <taxon>Bacteria</taxon>
        <taxon>Bacillati</taxon>
        <taxon>Actinomycetota</taxon>
        <taxon>Actinomycetes</taxon>
        <taxon>Kitasatosporales</taxon>
        <taxon>Streptomycetaceae</taxon>
        <taxon>Streptomyces</taxon>
    </lineage>
</organism>
<evidence type="ECO:0000313" key="1">
    <source>
        <dbReference type="EMBL" id="NKQ27035.1"/>
    </source>
</evidence>
<sequence>MDKTHLIDITARRATESAGGRELTPGDVGRVLETLFGTVEHPGTIAEALKTDETVSLGSFGSFQSEDGRAAFRPGKALAEYLQGQVG</sequence>
<dbReference type="EMBL" id="JAAXMD010000229">
    <property type="protein sequence ID" value="NKQ27035.1"/>
    <property type="molecule type" value="Genomic_DNA"/>
</dbReference>
<proteinExistence type="predicted"/>
<dbReference type="SUPFAM" id="SSF47729">
    <property type="entry name" value="IHF-like DNA-binding proteins"/>
    <property type="match status" value="1"/>
</dbReference>
<gene>
    <name evidence="2" type="ORF">E4U92_34045</name>
    <name evidence="1" type="ORF">HF200_22055</name>
</gene>
<reference evidence="2 3" key="1">
    <citation type="submission" date="2019-04" db="EMBL/GenBank/DDBJ databases">
        <title>Streptomyces lasaliensis sp.nov., an Actinomycete isolated from soil which produces the polyether antibiotic lasalocid.</title>
        <authorList>
            <person name="Erwin G."/>
            <person name="Haber C."/>
        </authorList>
    </citation>
    <scope>NUCLEOTIDE SEQUENCE [LARGE SCALE GENOMIC DNA]</scope>
    <source>
        <strain evidence="2 3">DSM 40089</strain>
    </source>
</reference>
<dbReference type="Proteomes" id="UP000308632">
    <property type="component" value="Unassembled WGS sequence"/>
</dbReference>
<dbReference type="Gene3D" id="4.10.520.10">
    <property type="entry name" value="IHF-like DNA-binding proteins"/>
    <property type="match status" value="1"/>
</dbReference>
<dbReference type="AlphaFoldDB" id="A0A4U5W7R3"/>
<keyword evidence="2" id="KW-0238">DNA-binding</keyword>
<dbReference type="RefSeq" id="WP_137304314.1">
    <property type="nucleotide sequence ID" value="NZ_BMVD01000028.1"/>
</dbReference>
<comment type="caution">
    <text evidence="2">The sequence shown here is derived from an EMBL/GenBank/DDBJ whole genome shotgun (WGS) entry which is preliminary data.</text>
</comment>
<accession>A0A4U5W7R3</accession>
<dbReference type="GO" id="GO:0003677">
    <property type="term" value="F:DNA binding"/>
    <property type="evidence" value="ECO:0007669"/>
    <property type="project" value="UniProtKB-KW"/>
</dbReference>
<dbReference type="EMBL" id="SZPR01000037">
    <property type="protein sequence ID" value="TKS97031.1"/>
    <property type="molecule type" value="Genomic_DNA"/>
</dbReference>
<dbReference type="Proteomes" id="UP000744032">
    <property type="component" value="Unassembled WGS sequence"/>
</dbReference>
<evidence type="ECO:0000313" key="3">
    <source>
        <dbReference type="Proteomes" id="UP000308632"/>
    </source>
</evidence>
<evidence type="ECO:0000313" key="2">
    <source>
        <dbReference type="EMBL" id="TKS97031.1"/>
    </source>
</evidence>
<name>A0A4U5W7R3_STRGB</name>
<protein>
    <submittedName>
        <fullName evidence="2">HU family DNA-binding protein</fullName>
    </submittedName>
</protein>